<evidence type="ECO:0000313" key="5">
    <source>
        <dbReference type="Proteomes" id="UP000214666"/>
    </source>
</evidence>
<dbReference type="PANTHER" id="PTHR44943:SF8">
    <property type="entry name" value="TPR REPEAT-CONTAINING PROTEIN MJ0263"/>
    <property type="match status" value="1"/>
</dbReference>
<accession>A0A222WKU7</accession>
<dbReference type="PANTHER" id="PTHR44943">
    <property type="entry name" value="CELLULOSE SYNTHASE OPERON PROTEIN C"/>
    <property type="match status" value="1"/>
</dbReference>
<dbReference type="Gene3D" id="1.25.40.10">
    <property type="entry name" value="Tetratricopeptide repeat domain"/>
    <property type="match status" value="1"/>
</dbReference>
<feature type="repeat" description="TPR" evidence="3">
    <location>
        <begin position="84"/>
        <end position="117"/>
    </location>
</feature>
<evidence type="ECO:0000256" key="1">
    <source>
        <dbReference type="ARBA" id="ARBA00022737"/>
    </source>
</evidence>
<reference evidence="4 5" key="1">
    <citation type="submission" date="2017-03" db="EMBL/GenBank/DDBJ databases">
        <title>Complete genome sequence of Paenibacillus Kribbensis producing bioflocculants.</title>
        <authorList>
            <person name="Lee H.-G."/>
            <person name="Oh H.-M."/>
        </authorList>
    </citation>
    <scope>NUCLEOTIDE SEQUENCE [LARGE SCALE GENOMIC DNA]</scope>
    <source>
        <strain evidence="4 5">AM49</strain>
    </source>
</reference>
<dbReference type="SMART" id="SM00028">
    <property type="entry name" value="TPR"/>
    <property type="match status" value="3"/>
</dbReference>
<dbReference type="InterPro" id="IPR019734">
    <property type="entry name" value="TPR_rpt"/>
</dbReference>
<dbReference type="OrthoDB" id="2370959at2"/>
<evidence type="ECO:0000313" key="4">
    <source>
        <dbReference type="EMBL" id="ASR47119.1"/>
    </source>
</evidence>
<organism evidence="4 5">
    <name type="scientific">Paenibacillus kribbensis</name>
    <dbReference type="NCBI Taxonomy" id="172713"/>
    <lineage>
        <taxon>Bacteria</taxon>
        <taxon>Bacillati</taxon>
        <taxon>Bacillota</taxon>
        <taxon>Bacilli</taxon>
        <taxon>Bacillales</taxon>
        <taxon>Paenibacillaceae</taxon>
        <taxon>Paenibacillus</taxon>
    </lineage>
</organism>
<feature type="repeat" description="TPR" evidence="3">
    <location>
        <begin position="118"/>
        <end position="151"/>
    </location>
</feature>
<dbReference type="STRING" id="172713.GCA_001705305_04128"/>
<dbReference type="InterPro" id="IPR051685">
    <property type="entry name" value="Ycf3/AcsC/BcsC/TPR_MFPF"/>
</dbReference>
<dbReference type="EMBL" id="CP020028">
    <property type="protein sequence ID" value="ASR47119.1"/>
    <property type="molecule type" value="Genomic_DNA"/>
</dbReference>
<keyword evidence="2 3" id="KW-0802">TPR repeat</keyword>
<dbReference type="Proteomes" id="UP000214666">
    <property type="component" value="Chromosome"/>
</dbReference>
<dbReference type="Pfam" id="PF13432">
    <property type="entry name" value="TPR_16"/>
    <property type="match status" value="1"/>
</dbReference>
<gene>
    <name evidence="4" type="ORF">B4V02_10685</name>
</gene>
<protein>
    <submittedName>
        <fullName evidence="4">Uncharacterized protein</fullName>
    </submittedName>
</protein>
<name>A0A222WKU7_9BACL</name>
<dbReference type="KEGG" id="pkb:B4V02_10685"/>
<evidence type="ECO:0000256" key="2">
    <source>
        <dbReference type="ARBA" id="ARBA00022803"/>
    </source>
</evidence>
<dbReference type="SUPFAM" id="SSF48452">
    <property type="entry name" value="TPR-like"/>
    <property type="match status" value="1"/>
</dbReference>
<keyword evidence="1" id="KW-0677">Repeat</keyword>
<dbReference type="RefSeq" id="WP_094154748.1">
    <property type="nucleotide sequence ID" value="NZ_CP020028.1"/>
</dbReference>
<dbReference type="AlphaFoldDB" id="A0A222WKU7"/>
<dbReference type="InterPro" id="IPR011990">
    <property type="entry name" value="TPR-like_helical_dom_sf"/>
</dbReference>
<feature type="repeat" description="TPR" evidence="3">
    <location>
        <begin position="155"/>
        <end position="188"/>
    </location>
</feature>
<dbReference type="PROSITE" id="PS50005">
    <property type="entry name" value="TPR"/>
    <property type="match status" value="3"/>
</dbReference>
<sequence length="215" mass="24943">MFQHVFAEMNSMLDDIVKHYPSAQGSRKQELLQHWSLLRKMSDRIMDEWLAFEEKMVCLRAAGFSAESDMSDTELTGKEQPEKELPAYNRGQGYYQLLMYPEAIQQFEQVLQHFPNSWQSRMYLGMAYFQLEDTAQAVRHFEQVLDLTEQPTLKAAIYNALGCLMAKQADVEAAQKCFALAHQLDPAMPEPLHNMEACLFGTEMLRYDSSMMTWM</sequence>
<evidence type="ECO:0000256" key="3">
    <source>
        <dbReference type="PROSITE-ProRule" id="PRU00339"/>
    </source>
</evidence>
<keyword evidence="5" id="KW-1185">Reference proteome</keyword>
<proteinExistence type="predicted"/>